<comment type="caution">
    <text evidence="1">The sequence shown here is derived from an EMBL/GenBank/DDBJ whole genome shotgun (WGS) entry which is preliminary data.</text>
</comment>
<proteinExistence type="predicted"/>
<accession>A0A2N3XUU1</accession>
<sequence length="139" mass="14576">MHPKQEPSFLPLTVGVAQSAATGSALLRERVGEVRRCAEAADSAAAGCWAALLGGCQSAERKDLPSRLRALAEATSGYVGAGWWAVSPHRRRVAEAQLRINDAVREGDGAEFAEAFVGYDQAIATAVVSVQSNVESPTP</sequence>
<dbReference type="STRING" id="994479.GCA_000194155_02082"/>
<reference evidence="1" key="1">
    <citation type="submission" date="2017-12" db="EMBL/GenBank/DDBJ databases">
        <title>Sequencing the genomes of 1000 Actinobacteria strains.</title>
        <authorList>
            <person name="Klenk H.-P."/>
        </authorList>
    </citation>
    <scope>NUCLEOTIDE SEQUENCE [LARGE SCALE GENOMIC DNA]</scope>
    <source>
        <strain evidence="1">DSM 44228</strain>
    </source>
</reference>
<keyword evidence="2" id="KW-1185">Reference proteome</keyword>
<protein>
    <submittedName>
        <fullName evidence="1">Uncharacterized protein</fullName>
    </submittedName>
</protein>
<dbReference type="OrthoDB" id="3631719at2"/>
<evidence type="ECO:0000313" key="2">
    <source>
        <dbReference type="Proteomes" id="UP000233786"/>
    </source>
</evidence>
<evidence type="ECO:0000313" key="1">
    <source>
        <dbReference type="EMBL" id="PKW14380.1"/>
    </source>
</evidence>
<dbReference type="EMBL" id="PJNB01000001">
    <property type="protein sequence ID" value="PKW14380.1"/>
    <property type="molecule type" value="Genomic_DNA"/>
</dbReference>
<name>A0A2N3XUU1_SACSN</name>
<dbReference type="AlphaFoldDB" id="A0A2N3XUU1"/>
<gene>
    <name evidence="1" type="ORF">A8926_1991</name>
</gene>
<organism evidence="1 2">
    <name type="scientific">Saccharopolyspora spinosa</name>
    <dbReference type="NCBI Taxonomy" id="60894"/>
    <lineage>
        <taxon>Bacteria</taxon>
        <taxon>Bacillati</taxon>
        <taxon>Actinomycetota</taxon>
        <taxon>Actinomycetes</taxon>
        <taxon>Pseudonocardiales</taxon>
        <taxon>Pseudonocardiaceae</taxon>
        <taxon>Saccharopolyspora</taxon>
    </lineage>
</organism>
<dbReference type="Proteomes" id="UP000233786">
    <property type="component" value="Unassembled WGS sequence"/>
</dbReference>